<dbReference type="RefSeq" id="WP_170208908.1">
    <property type="nucleotide sequence ID" value="NZ_BAABFI010000002.1"/>
</dbReference>
<feature type="region of interest" description="Disordered" evidence="1">
    <location>
        <begin position="1"/>
        <end position="28"/>
    </location>
</feature>
<feature type="compositionally biased region" description="Low complexity" evidence="1">
    <location>
        <begin position="1"/>
        <end position="14"/>
    </location>
</feature>
<name>A0ABQ4D5Y3_9CELL</name>
<dbReference type="Proteomes" id="UP000618382">
    <property type="component" value="Unassembled WGS sequence"/>
</dbReference>
<protein>
    <recommendedName>
        <fullName evidence="4">Luciferase-like domain-containing protein</fullName>
    </recommendedName>
</protein>
<organism evidence="2 3">
    <name type="scientific">Cellulomonas oligotrophica</name>
    <dbReference type="NCBI Taxonomy" id="931536"/>
    <lineage>
        <taxon>Bacteria</taxon>
        <taxon>Bacillati</taxon>
        <taxon>Actinomycetota</taxon>
        <taxon>Actinomycetes</taxon>
        <taxon>Micrococcales</taxon>
        <taxon>Cellulomonadaceae</taxon>
        <taxon>Cellulomonas</taxon>
    </lineage>
</organism>
<dbReference type="SUPFAM" id="SSF51679">
    <property type="entry name" value="Bacterial luciferase-like"/>
    <property type="match status" value="1"/>
</dbReference>
<dbReference type="InterPro" id="IPR036661">
    <property type="entry name" value="Luciferase-like_sf"/>
</dbReference>
<dbReference type="Gene3D" id="3.20.20.30">
    <property type="entry name" value="Luciferase-like domain"/>
    <property type="match status" value="1"/>
</dbReference>
<accession>A0ABQ4D5Y3</accession>
<reference evidence="2 3" key="1">
    <citation type="submission" date="2021-01" db="EMBL/GenBank/DDBJ databases">
        <title>Whole genome shotgun sequence of Cellulomonas oligotrophica NBRC 109435.</title>
        <authorList>
            <person name="Komaki H."/>
            <person name="Tamura T."/>
        </authorList>
    </citation>
    <scope>NUCLEOTIDE SEQUENCE [LARGE SCALE GENOMIC DNA]</scope>
    <source>
        <strain evidence="2 3">NBRC 109435</strain>
    </source>
</reference>
<gene>
    <name evidence="2" type="ORF">Col01nite_02960</name>
</gene>
<dbReference type="EMBL" id="BONN01000001">
    <property type="protein sequence ID" value="GIG31137.1"/>
    <property type="molecule type" value="Genomic_DNA"/>
</dbReference>
<keyword evidence="3" id="KW-1185">Reference proteome</keyword>
<sequence length="189" mass="19521">MATSTLTPPRTRTSAHGRPVPPPLARPAAPTVEVVGRTRPRPGAVEHVLDTATPDDAALALAAARADVVRLVPSAALPTPAHVRSLVRRVEQEVAALGRPRADVRVVLEVETVVAADAADARRRRTHLAYAEAFAGLTWSPSASWVVAPLDAVRDTATDLARSAGVDAVALSLVGPSAAHASTLDTAVA</sequence>
<evidence type="ECO:0000313" key="3">
    <source>
        <dbReference type="Proteomes" id="UP000618382"/>
    </source>
</evidence>
<evidence type="ECO:0008006" key="4">
    <source>
        <dbReference type="Google" id="ProtNLM"/>
    </source>
</evidence>
<proteinExistence type="predicted"/>
<comment type="caution">
    <text evidence="2">The sequence shown here is derived from an EMBL/GenBank/DDBJ whole genome shotgun (WGS) entry which is preliminary data.</text>
</comment>
<evidence type="ECO:0000256" key="1">
    <source>
        <dbReference type="SAM" id="MobiDB-lite"/>
    </source>
</evidence>
<evidence type="ECO:0000313" key="2">
    <source>
        <dbReference type="EMBL" id="GIG31137.1"/>
    </source>
</evidence>